<dbReference type="KEGG" id="cna:AB433_11625"/>
<accession>A0A0G3XFY4</accession>
<proteinExistence type="predicted"/>
<dbReference type="STRING" id="1348774.AB433_11625"/>
<dbReference type="AlphaFoldDB" id="A0A0G3XFY4"/>
<evidence type="ECO:0000313" key="2">
    <source>
        <dbReference type="Proteomes" id="UP000035287"/>
    </source>
</evidence>
<protein>
    <submittedName>
        <fullName evidence="1">Uncharacterized protein</fullName>
    </submittedName>
</protein>
<dbReference type="EMBL" id="CP011770">
    <property type="protein sequence ID" value="AKM10465.1"/>
    <property type="molecule type" value="Genomic_DNA"/>
</dbReference>
<name>A0A0G3XFY4_9SPHN</name>
<dbReference type="OrthoDB" id="7432973at2"/>
<organism evidence="1 2">
    <name type="scientific">Croceicoccus naphthovorans</name>
    <dbReference type="NCBI Taxonomy" id="1348774"/>
    <lineage>
        <taxon>Bacteria</taxon>
        <taxon>Pseudomonadati</taxon>
        <taxon>Pseudomonadota</taxon>
        <taxon>Alphaproteobacteria</taxon>
        <taxon>Sphingomonadales</taxon>
        <taxon>Erythrobacteraceae</taxon>
        <taxon>Croceicoccus</taxon>
    </lineage>
</organism>
<dbReference type="Proteomes" id="UP000035287">
    <property type="component" value="Chromosome"/>
</dbReference>
<gene>
    <name evidence="1" type="ORF">AB433_11625</name>
</gene>
<sequence>MPDKTAADAMKLATSAWWLWAESGYVIWSRSWMMMTGAPGAQAEAQRMVSEKVKAANDLMWQTMTGSLGSGIGAAQKSVDFYGRKVSANRRRLAKKP</sequence>
<dbReference type="PATRIC" id="fig|1348774.3.peg.2446"/>
<dbReference type="RefSeq" id="WP_047821121.1">
    <property type="nucleotide sequence ID" value="NZ_CP011770.1"/>
</dbReference>
<evidence type="ECO:0000313" key="1">
    <source>
        <dbReference type="EMBL" id="AKM10465.1"/>
    </source>
</evidence>
<keyword evidence="2" id="KW-1185">Reference proteome</keyword>
<reference evidence="1 2" key="1">
    <citation type="submission" date="2015-06" db="EMBL/GenBank/DDBJ databases">
        <authorList>
            <person name="Zeng Y."/>
            <person name="Huang Y."/>
        </authorList>
    </citation>
    <scope>NUCLEOTIDE SEQUENCE [LARGE SCALE GENOMIC DNA]</scope>
    <source>
        <strain evidence="1 2">PQ-2</strain>
    </source>
</reference>